<feature type="compositionally biased region" description="Polar residues" evidence="3">
    <location>
        <begin position="1225"/>
        <end position="1238"/>
    </location>
</feature>
<dbReference type="SUPFAM" id="SSF53335">
    <property type="entry name" value="S-adenosyl-L-methionine-dependent methyltransferases"/>
    <property type="match status" value="1"/>
</dbReference>
<keyword evidence="1" id="KW-0677">Repeat</keyword>
<dbReference type="InterPro" id="IPR029063">
    <property type="entry name" value="SAM-dependent_MTases_sf"/>
</dbReference>
<feature type="domain" description="K Homology" evidence="4">
    <location>
        <begin position="5"/>
        <end position="78"/>
    </location>
</feature>
<feature type="compositionally biased region" description="Polar residues" evidence="3">
    <location>
        <begin position="215"/>
        <end position="233"/>
    </location>
</feature>
<dbReference type="Pfam" id="PF03133">
    <property type="entry name" value="TTL"/>
    <property type="match status" value="1"/>
</dbReference>
<dbReference type="Gene3D" id="3.30.470.20">
    <property type="entry name" value="ATP-grasp fold, B domain"/>
    <property type="match status" value="1"/>
</dbReference>
<accession>A0A1Q9CPU7</accession>
<proteinExistence type="predicted"/>
<sequence length="1812" mass="202927">MDRAPQVPYRCLVPADAVSFLIGKGGANIRQVGDASGASISISKEGDTPKTLADKIVTIGGTRGSKDAACREVVRKLRQMQGVEEMEPGVFVIIIPQVSAPVVIGSKGAQIKSIMEQSGAEINVGREAIIGMPDQPISVNGTVEQVVSAVSGINSVLQDMVDRGKLDVQKDFQFQAAAGLGAERPMDGYMPAQPAAPAPTPAPPAPTVATADATSWSNAPTTTVSSAGLNGNAASLPGEKARSGSEEAFMAALQASGINNAQLTILINKDVVLNVLAPRGLMSEVAQRSGSRIDVGDEGPAGMLQVTLSGEMVGNAMAALLLQEKAIQFQPQRMSLEKARGHDAGAELSLAPRSYILQTGNCMEEEIEAFILDFKVSRALAVLQHFSGLTVAEPCPSPAACTSCTPEGLWGRELPDIEWEPGPVHASFSLEAVTAALVVVGQAIRVPVDRWRVHLVIADEEWALIRSYDTRSPASRTQCQDDIRHECRALIDRCPIELQLPLLRHNVWALKPSCGQFGRGILLMDRLPARPVELLDWVACVGRGGQKAGKDLTQGCVLQKLIECPHLLDRQVLDFRENDSAQLHGPMPPAPTLKYNLRTIVLATLRLPCRIWLYRHGFVSVALRAYTEELNPLSHITNLRQGNGNDSQRRWPLDDLDRHLQKEQAGSLNEVILPQVRRIVSCLFHALALPPCSLLPLEETPEVTGNRSATGRKVRRFGFDFLIDDRLSAWLLEVNFLKNGYALGHAQAGPAGETKRAFVDQFMADETLLRSAVASPTEGACEAKNLYAVREDVDQVRRDWLSVKSADTLGVGRTFPEKQFLGAEKVLARMYHEHHTSKLYTATPLGEIMAQRVWMSFNTINSNRKKDSSEKKLILDDKISEKAQENWDVRSQWMLIDATQAIRWAWILLKYASETAINKYVDWMRKSETFSAITEDLMVDITKVNEILHQPSTKREGTSIQDNITIDSTDDLVAVAYIFESAAATTYCVDVATGAAHLVYSDDTGADHRMSDDDNRALRRMSDNVLLTLSWETNTEFVNYIEQQLGQRQFIVLVTAGPPCPDFSRMKKSPKGAAGDSGWMFKHMIDIDYNLRLRFQGRPFETVIDNVVPHPSLKDHLLNLTEPLCMQPFILDVSDGGLAYRKRLWWTSIDWKDVEDKLARNTPWSTSWKTEDDWSRLHNPIAVDLQETLSNKGFSLPACLQQGNKLFHCLTTPSAEPTKRPMLPTNRSRQLSPSTTQRWQDDHQRYPPWQYEEQFLVQWPDGTSSTAPSELREQLQGLPVGYTEKLAEGDHTQRDVALGNAWHLPTAIWIVFLVLLGTADATMPRSTISSRVSLGQGRQFVARVPFGPPPRRGMCEYMPQFSWTEHLDWVLHRDTNMTPKELYPTLRWCLEHRRLFHPLAQFQHDVISEIRDLVVEFEEHTMAWYQTLPSHVQRAYKHKDSVTQIPILIHLLRRLGYPQTEVLYRELSEGFPLMGKLTPGVNWHVRQDRKYLQPTPMEDFKDKNREYIRNKLEANRVDDHWQFMLDEILSAVKLGRMADVLLDLPHDDPFIAMAFSIEQTGSDGNTKIRRGEDRRRSGHNATCIMHDQPFHHTLDHFVSLGLTFLENNRETPLRVWGHDHDGADRQLPLHDPRQAYVLLLTPFGPTLWSHNALLFGSAASVWSYNRFGDVLVACSRTQFYRRHFTTSMTMDPMEDEPSADSSFRAFEDYNGCLQISMKTSKRQPPEIQHRIQGVLISSDPDHLILTPCPAGVKAMTQQIDKHLDTDSLTPEEARKMAGKCNFLTGRLFGKVGRAPLKALYARVNSTNQHDRP</sequence>
<protein>
    <submittedName>
        <fullName evidence="5">RNA-binding protein Nova-1</fullName>
    </submittedName>
</protein>
<comment type="caution">
    <text evidence="5">The sequence shown here is derived from an EMBL/GenBank/DDBJ whole genome shotgun (WGS) entry which is preliminary data.</text>
</comment>
<reference evidence="5 6" key="1">
    <citation type="submission" date="2016-02" db="EMBL/GenBank/DDBJ databases">
        <title>Genome analysis of coral dinoflagellate symbionts highlights evolutionary adaptations to a symbiotic lifestyle.</title>
        <authorList>
            <person name="Aranda M."/>
            <person name="Li Y."/>
            <person name="Liew Y.J."/>
            <person name="Baumgarten S."/>
            <person name="Simakov O."/>
            <person name="Wilson M."/>
            <person name="Piel J."/>
            <person name="Ashoor H."/>
            <person name="Bougouffa S."/>
            <person name="Bajic V.B."/>
            <person name="Ryu T."/>
            <person name="Ravasi T."/>
            <person name="Bayer T."/>
            <person name="Micklem G."/>
            <person name="Kim H."/>
            <person name="Bhak J."/>
            <person name="Lajeunesse T.C."/>
            <person name="Voolstra C.R."/>
        </authorList>
    </citation>
    <scope>NUCLEOTIDE SEQUENCE [LARGE SCALE GENOMIC DNA]</scope>
    <source>
        <strain evidence="5 6">CCMP2467</strain>
    </source>
</reference>
<dbReference type="Pfam" id="PF00013">
    <property type="entry name" value="KH_1"/>
    <property type="match status" value="2"/>
</dbReference>
<dbReference type="EMBL" id="LSRX01001005">
    <property type="protein sequence ID" value="OLP84940.1"/>
    <property type="molecule type" value="Genomic_DNA"/>
</dbReference>
<dbReference type="CDD" id="cd00105">
    <property type="entry name" value="KH-I"/>
    <property type="match status" value="1"/>
</dbReference>
<gene>
    <name evidence="5" type="primary">NOVA1</name>
    <name evidence="5" type="ORF">AK812_SmicGene34137</name>
</gene>
<feature type="compositionally biased region" description="Pro residues" evidence="3">
    <location>
        <begin position="194"/>
        <end position="206"/>
    </location>
</feature>
<dbReference type="InterPro" id="IPR036612">
    <property type="entry name" value="KH_dom_type_1_sf"/>
</dbReference>
<dbReference type="GO" id="GO:0003723">
    <property type="term" value="F:RNA binding"/>
    <property type="evidence" value="ECO:0007669"/>
    <property type="project" value="UniProtKB-UniRule"/>
</dbReference>
<dbReference type="SUPFAM" id="SSF54791">
    <property type="entry name" value="Eukaryotic type KH-domain (KH-domain type I)"/>
    <property type="match status" value="2"/>
</dbReference>
<name>A0A1Q9CPU7_SYMMI</name>
<dbReference type="OrthoDB" id="752362at2759"/>
<feature type="domain" description="K Homology" evidence="4">
    <location>
        <begin position="87"/>
        <end position="158"/>
    </location>
</feature>
<dbReference type="SMART" id="SM00322">
    <property type="entry name" value="KH"/>
    <property type="match status" value="2"/>
</dbReference>
<evidence type="ECO:0000256" key="1">
    <source>
        <dbReference type="ARBA" id="ARBA00022737"/>
    </source>
</evidence>
<feature type="region of interest" description="Disordered" evidence="3">
    <location>
        <begin position="186"/>
        <end position="240"/>
    </location>
</feature>
<dbReference type="Gene3D" id="3.30.1370.10">
    <property type="entry name" value="K Homology domain, type 1"/>
    <property type="match status" value="2"/>
</dbReference>
<dbReference type="InterPro" id="IPR004087">
    <property type="entry name" value="KH_dom"/>
</dbReference>
<dbReference type="PROSITE" id="PS50084">
    <property type="entry name" value="KH_TYPE_1"/>
    <property type="match status" value="2"/>
</dbReference>
<dbReference type="InterPro" id="IPR004344">
    <property type="entry name" value="TTL/TTLL_fam"/>
</dbReference>
<evidence type="ECO:0000256" key="2">
    <source>
        <dbReference type="PROSITE-ProRule" id="PRU00117"/>
    </source>
</evidence>
<evidence type="ECO:0000259" key="4">
    <source>
        <dbReference type="SMART" id="SM00322"/>
    </source>
</evidence>
<evidence type="ECO:0000313" key="5">
    <source>
        <dbReference type="EMBL" id="OLP84940.1"/>
    </source>
</evidence>
<evidence type="ECO:0000256" key="3">
    <source>
        <dbReference type="SAM" id="MobiDB-lite"/>
    </source>
</evidence>
<dbReference type="Gene3D" id="3.40.50.150">
    <property type="entry name" value="Vaccinia Virus protein VP39"/>
    <property type="match status" value="1"/>
</dbReference>
<dbReference type="Proteomes" id="UP000186817">
    <property type="component" value="Unassembled WGS sequence"/>
</dbReference>
<keyword evidence="2" id="KW-0694">RNA-binding</keyword>
<organism evidence="5 6">
    <name type="scientific">Symbiodinium microadriaticum</name>
    <name type="common">Dinoflagellate</name>
    <name type="synonym">Zooxanthella microadriatica</name>
    <dbReference type="NCBI Taxonomy" id="2951"/>
    <lineage>
        <taxon>Eukaryota</taxon>
        <taxon>Sar</taxon>
        <taxon>Alveolata</taxon>
        <taxon>Dinophyceae</taxon>
        <taxon>Suessiales</taxon>
        <taxon>Symbiodiniaceae</taxon>
        <taxon>Symbiodinium</taxon>
    </lineage>
</organism>
<dbReference type="InterPro" id="IPR004088">
    <property type="entry name" value="KH_dom_type_1"/>
</dbReference>
<evidence type="ECO:0000313" key="6">
    <source>
        <dbReference type="Proteomes" id="UP000186817"/>
    </source>
</evidence>
<dbReference type="PANTHER" id="PTHR10288">
    <property type="entry name" value="KH DOMAIN CONTAINING RNA BINDING PROTEIN"/>
    <property type="match status" value="1"/>
</dbReference>
<feature type="region of interest" description="Disordered" evidence="3">
    <location>
        <begin position="1217"/>
        <end position="1239"/>
    </location>
</feature>
<keyword evidence="6" id="KW-1185">Reference proteome</keyword>